<dbReference type="SUPFAM" id="SSF47384">
    <property type="entry name" value="Homodimeric domain of signal transducing histidine kinase"/>
    <property type="match status" value="1"/>
</dbReference>
<dbReference type="Gene3D" id="3.30.565.10">
    <property type="entry name" value="Histidine kinase-like ATPase, C-terminal domain"/>
    <property type="match status" value="1"/>
</dbReference>
<feature type="domain" description="Histidine kinase" evidence="8">
    <location>
        <begin position="398"/>
        <end position="609"/>
    </location>
</feature>
<dbReference type="SUPFAM" id="SSF55874">
    <property type="entry name" value="ATPase domain of HSP90 chaperone/DNA topoisomerase II/histidine kinase"/>
    <property type="match status" value="1"/>
</dbReference>
<evidence type="ECO:0000256" key="4">
    <source>
        <dbReference type="ARBA" id="ARBA00022553"/>
    </source>
</evidence>
<evidence type="ECO:0000313" key="11">
    <source>
        <dbReference type="Proteomes" id="UP000318081"/>
    </source>
</evidence>
<keyword evidence="11" id="KW-1185">Reference proteome</keyword>
<dbReference type="PANTHER" id="PTHR42878">
    <property type="entry name" value="TWO-COMPONENT HISTIDINE KINASE"/>
    <property type="match status" value="1"/>
</dbReference>
<dbReference type="SMART" id="SM01358">
    <property type="entry name" value="HBM"/>
    <property type="match status" value="1"/>
</dbReference>
<proteinExistence type="predicted"/>
<evidence type="ECO:0000313" key="10">
    <source>
        <dbReference type="EMBL" id="QDV81538.1"/>
    </source>
</evidence>
<name>A0ABX5XHS0_9BACT</name>
<dbReference type="InterPro" id="IPR050351">
    <property type="entry name" value="BphY/WalK/GraS-like"/>
</dbReference>
<feature type="transmembrane region" description="Helical" evidence="7">
    <location>
        <begin position="291"/>
        <end position="316"/>
    </location>
</feature>
<evidence type="ECO:0000256" key="5">
    <source>
        <dbReference type="ARBA" id="ARBA00022679"/>
    </source>
</evidence>
<dbReference type="Pfam" id="PF00672">
    <property type="entry name" value="HAMP"/>
    <property type="match status" value="1"/>
</dbReference>
<dbReference type="PRINTS" id="PR00344">
    <property type="entry name" value="BCTRLSENSOR"/>
</dbReference>
<dbReference type="EC" id="2.7.13.3" evidence="3"/>
<gene>
    <name evidence="10" type="primary">cph1_1</name>
    <name evidence="10" type="ORF">TBK1r_04560</name>
</gene>
<dbReference type="InterPro" id="IPR003661">
    <property type="entry name" value="HisK_dim/P_dom"/>
</dbReference>
<dbReference type="PROSITE" id="PS50109">
    <property type="entry name" value="HIS_KIN"/>
    <property type="match status" value="1"/>
</dbReference>
<dbReference type="PANTHER" id="PTHR42878:SF15">
    <property type="entry name" value="BACTERIOPHYTOCHROME"/>
    <property type="match status" value="1"/>
</dbReference>
<keyword evidence="5 10" id="KW-0808">Transferase</keyword>
<accession>A0ABX5XHS0</accession>
<evidence type="ECO:0000259" key="9">
    <source>
        <dbReference type="PROSITE" id="PS50885"/>
    </source>
</evidence>
<comment type="subcellular location">
    <subcellularLocation>
        <location evidence="2">Membrane</location>
    </subcellularLocation>
</comment>
<dbReference type="EMBL" id="CP036432">
    <property type="protein sequence ID" value="QDV81538.1"/>
    <property type="molecule type" value="Genomic_DNA"/>
</dbReference>
<dbReference type="RefSeq" id="WP_145207320.1">
    <property type="nucleotide sequence ID" value="NZ_CP036432.1"/>
</dbReference>
<dbReference type="SMART" id="SM00387">
    <property type="entry name" value="HATPase_c"/>
    <property type="match status" value="1"/>
</dbReference>
<feature type="transmembrane region" description="Helical" evidence="7">
    <location>
        <begin position="12"/>
        <end position="32"/>
    </location>
</feature>
<dbReference type="InterPro" id="IPR004358">
    <property type="entry name" value="Sig_transdc_His_kin-like_C"/>
</dbReference>
<comment type="catalytic activity">
    <reaction evidence="1">
        <text>ATP + protein L-histidine = ADP + protein N-phospho-L-histidine.</text>
        <dbReference type="EC" id="2.7.13.3"/>
    </reaction>
</comment>
<dbReference type="Gene3D" id="1.10.8.500">
    <property type="entry name" value="HAMP domain in histidine kinase"/>
    <property type="match status" value="1"/>
</dbReference>
<dbReference type="Pfam" id="PF02518">
    <property type="entry name" value="HATPase_c"/>
    <property type="match status" value="1"/>
</dbReference>
<dbReference type="SUPFAM" id="SSF158472">
    <property type="entry name" value="HAMP domain-like"/>
    <property type="match status" value="1"/>
</dbReference>
<protein>
    <recommendedName>
        <fullName evidence="3">histidine kinase</fullName>
        <ecNumber evidence="3">2.7.13.3</ecNumber>
    </recommendedName>
</protein>
<feature type="domain" description="HAMP" evidence="9">
    <location>
        <begin position="313"/>
        <end position="366"/>
    </location>
</feature>
<evidence type="ECO:0000256" key="6">
    <source>
        <dbReference type="ARBA" id="ARBA00022777"/>
    </source>
</evidence>
<keyword evidence="4" id="KW-0597">Phosphoprotein</keyword>
<evidence type="ECO:0000256" key="3">
    <source>
        <dbReference type="ARBA" id="ARBA00012438"/>
    </source>
</evidence>
<dbReference type="Pfam" id="PF00512">
    <property type="entry name" value="HisKA"/>
    <property type="match status" value="1"/>
</dbReference>
<dbReference type="Proteomes" id="UP000318081">
    <property type="component" value="Chromosome"/>
</dbReference>
<evidence type="ECO:0000256" key="1">
    <source>
        <dbReference type="ARBA" id="ARBA00000085"/>
    </source>
</evidence>
<dbReference type="InterPro" id="IPR032255">
    <property type="entry name" value="HBM"/>
</dbReference>
<keyword evidence="7" id="KW-0472">Membrane</keyword>
<keyword evidence="7" id="KW-0812">Transmembrane</keyword>
<evidence type="ECO:0000256" key="2">
    <source>
        <dbReference type="ARBA" id="ARBA00004370"/>
    </source>
</evidence>
<organism evidence="10 11">
    <name type="scientific">Stieleria magnilauensis</name>
    <dbReference type="NCBI Taxonomy" id="2527963"/>
    <lineage>
        <taxon>Bacteria</taxon>
        <taxon>Pseudomonadati</taxon>
        <taxon>Planctomycetota</taxon>
        <taxon>Planctomycetia</taxon>
        <taxon>Pirellulales</taxon>
        <taxon>Pirellulaceae</taxon>
        <taxon>Stieleria</taxon>
    </lineage>
</organism>
<evidence type="ECO:0000256" key="7">
    <source>
        <dbReference type="SAM" id="Phobius"/>
    </source>
</evidence>
<evidence type="ECO:0000259" key="8">
    <source>
        <dbReference type="PROSITE" id="PS50109"/>
    </source>
</evidence>
<reference evidence="10 11" key="1">
    <citation type="submission" date="2019-02" db="EMBL/GenBank/DDBJ databases">
        <title>Deep-cultivation of Planctomycetes and their phenomic and genomic characterization uncovers novel biology.</title>
        <authorList>
            <person name="Wiegand S."/>
            <person name="Jogler M."/>
            <person name="Boedeker C."/>
            <person name="Pinto D."/>
            <person name="Vollmers J."/>
            <person name="Rivas-Marin E."/>
            <person name="Kohn T."/>
            <person name="Peeters S.H."/>
            <person name="Heuer A."/>
            <person name="Rast P."/>
            <person name="Oberbeckmann S."/>
            <person name="Bunk B."/>
            <person name="Jeske O."/>
            <person name="Meyerdierks A."/>
            <person name="Storesund J.E."/>
            <person name="Kallscheuer N."/>
            <person name="Luecker S."/>
            <person name="Lage O.M."/>
            <person name="Pohl T."/>
            <person name="Merkel B.J."/>
            <person name="Hornburger P."/>
            <person name="Mueller R.-W."/>
            <person name="Bruemmer F."/>
            <person name="Labrenz M."/>
            <person name="Spormann A.M."/>
            <person name="Op den Camp H."/>
            <person name="Overmann J."/>
            <person name="Amann R."/>
            <person name="Jetten M.S.M."/>
            <person name="Mascher T."/>
            <person name="Medema M.H."/>
            <person name="Devos D.P."/>
            <person name="Kaster A.-K."/>
            <person name="Ovreas L."/>
            <person name="Rohde M."/>
            <person name="Galperin M.Y."/>
            <person name="Jogler C."/>
        </authorList>
    </citation>
    <scope>NUCLEOTIDE SEQUENCE [LARGE SCALE GENOMIC DNA]</scope>
    <source>
        <strain evidence="10 11">TBK1r</strain>
    </source>
</reference>
<dbReference type="InterPro" id="IPR036890">
    <property type="entry name" value="HATPase_C_sf"/>
</dbReference>
<dbReference type="InterPro" id="IPR005467">
    <property type="entry name" value="His_kinase_dom"/>
</dbReference>
<keyword evidence="6" id="KW-0418">Kinase</keyword>
<dbReference type="InterPro" id="IPR003660">
    <property type="entry name" value="HAMP_dom"/>
</dbReference>
<dbReference type="InterPro" id="IPR003594">
    <property type="entry name" value="HATPase_dom"/>
</dbReference>
<dbReference type="GO" id="GO:0004673">
    <property type="term" value="F:protein histidine kinase activity"/>
    <property type="evidence" value="ECO:0007669"/>
    <property type="project" value="UniProtKB-EC"/>
</dbReference>
<dbReference type="SMART" id="SM00388">
    <property type="entry name" value="HisKA"/>
    <property type="match status" value="1"/>
</dbReference>
<dbReference type="PROSITE" id="PS50885">
    <property type="entry name" value="HAMP"/>
    <property type="match status" value="1"/>
</dbReference>
<dbReference type="Gene3D" id="1.10.287.130">
    <property type="match status" value="1"/>
</dbReference>
<sequence>MFQLSLKRKIYLGFGIILMLVFGNALAVYIGSKRITNETNRMSEVEAVNAVVLGLDRDVQELRLRADRFVFSGRQSQSDAAKEIFERLRANIETATKQQTDPELVTLFEQINSRVTEYAEHFDSVIVERKIRQDLVEQQLPALAKRIEDCTSRLSDQLPGLGVDDQNRLALVRSQSAFSRAEKFLLKYFENPDGELVAASIEAINNAVSQLDQIQVDGGQVEEIIQAIRDYEGVGLRAVQATRSYLFLRNVVIAGEESEVSYYSAQLRSQAEARREFIASQLAATTYRVRLLSLGIVVTAVGLSLLIATRLALLIVTPISDLTKTFERLSSGEVLADVPGTERTDEIGKMATAARIFSDQNLRTRELLQQSQALGRELREKASQLQATNEELDSFAYVASHDLRSPLRGIKHLAQWIEEDVRDDLSSDGEVYLDNLKVRVGKLEVLLEDLLDFSRVGRINPPSEIVEVRSVLENIVDMVSNPQSIEVKWPDDLPVFETVRPPLEQVFMNLVGNAIKHNDKGAQGCVEVTWADGDHQFRFSVRDNGPGIEATNFDRIFQMYQRVGNPTVEGSGMGLAIVKKQVEYFGGTIEVESELGRGTTFHFSWPRELAATSPEAFCGASI</sequence>
<dbReference type="CDD" id="cd00082">
    <property type="entry name" value="HisKA"/>
    <property type="match status" value="1"/>
</dbReference>
<dbReference type="InterPro" id="IPR036097">
    <property type="entry name" value="HisK_dim/P_sf"/>
</dbReference>
<keyword evidence="7" id="KW-1133">Transmembrane helix</keyword>